<evidence type="ECO:0000256" key="1">
    <source>
        <dbReference type="SAM" id="Phobius"/>
    </source>
</evidence>
<dbReference type="Proteomes" id="UP000249754">
    <property type="component" value="Unassembled WGS sequence"/>
</dbReference>
<dbReference type="EMBL" id="QLLR01000010">
    <property type="protein sequence ID" value="RAJ30469.1"/>
    <property type="molecule type" value="Genomic_DNA"/>
</dbReference>
<protein>
    <submittedName>
        <fullName evidence="3">Uncharacterized protein</fullName>
    </submittedName>
</protein>
<keyword evidence="1" id="KW-1133">Transmembrane helix</keyword>
<dbReference type="AlphaFoldDB" id="A0A327SND3"/>
<reference evidence="2 5" key="2">
    <citation type="submission" date="2020-08" db="EMBL/GenBank/DDBJ databases">
        <title>Genomic Encyclopedia of Type Strains, Phase IV (KMG-V): Genome sequencing to study the core and pangenomes of soil and plant-associated prokaryotes.</title>
        <authorList>
            <person name="Whitman W."/>
        </authorList>
    </citation>
    <scope>NUCLEOTIDE SEQUENCE [LARGE SCALE GENOMIC DNA]</scope>
    <source>
        <strain evidence="2 5">MP7CTX6</strain>
    </source>
</reference>
<keyword evidence="1" id="KW-0472">Membrane</keyword>
<evidence type="ECO:0000313" key="3">
    <source>
        <dbReference type="EMBL" id="RAJ30469.1"/>
    </source>
</evidence>
<name>A0A327SND3_9SPHI</name>
<organism evidence="3 4">
    <name type="scientific">Pedobacter cryoconitis</name>
    <dbReference type="NCBI Taxonomy" id="188932"/>
    <lineage>
        <taxon>Bacteria</taxon>
        <taxon>Pseudomonadati</taxon>
        <taxon>Bacteroidota</taxon>
        <taxon>Sphingobacteriia</taxon>
        <taxon>Sphingobacteriales</taxon>
        <taxon>Sphingobacteriaceae</taxon>
        <taxon>Pedobacter</taxon>
    </lineage>
</organism>
<sequence>MRGANLIKIGQLVIYIFRMSIKNKIAAYWCLNLDFIAYFCKMLIIR</sequence>
<accession>A0A327SND3</accession>
<keyword evidence="1" id="KW-0812">Transmembrane</keyword>
<comment type="caution">
    <text evidence="3">The sequence shown here is derived from an EMBL/GenBank/DDBJ whole genome shotgun (WGS) entry which is preliminary data.</text>
</comment>
<gene>
    <name evidence="2" type="ORF">HDE69_000959</name>
    <name evidence="3" type="ORF">LY11_02427</name>
</gene>
<feature type="transmembrane region" description="Helical" evidence="1">
    <location>
        <begin position="25"/>
        <end position="45"/>
    </location>
</feature>
<evidence type="ECO:0000313" key="4">
    <source>
        <dbReference type="Proteomes" id="UP000249754"/>
    </source>
</evidence>
<evidence type="ECO:0000313" key="5">
    <source>
        <dbReference type="Proteomes" id="UP000537718"/>
    </source>
</evidence>
<reference evidence="3 4" key="1">
    <citation type="submission" date="2018-06" db="EMBL/GenBank/DDBJ databases">
        <title>Genomic Encyclopedia of Archaeal and Bacterial Type Strains, Phase II (KMG-II): from individual species to whole genera.</title>
        <authorList>
            <person name="Goeker M."/>
        </authorList>
    </citation>
    <scope>NUCLEOTIDE SEQUENCE [LARGE SCALE GENOMIC DNA]</scope>
    <source>
        <strain evidence="3 4">DSM 14825</strain>
    </source>
</reference>
<evidence type="ECO:0000313" key="2">
    <source>
        <dbReference type="EMBL" id="MBB5619921.1"/>
    </source>
</evidence>
<proteinExistence type="predicted"/>
<dbReference type="Proteomes" id="UP000537718">
    <property type="component" value="Unassembled WGS sequence"/>
</dbReference>
<dbReference type="EMBL" id="JACHCF010000002">
    <property type="protein sequence ID" value="MBB5619921.1"/>
    <property type="molecule type" value="Genomic_DNA"/>
</dbReference>